<organism evidence="1 2">
    <name type="scientific">Nepenthes gracilis</name>
    <name type="common">Slender pitcher plant</name>
    <dbReference type="NCBI Taxonomy" id="150966"/>
    <lineage>
        <taxon>Eukaryota</taxon>
        <taxon>Viridiplantae</taxon>
        <taxon>Streptophyta</taxon>
        <taxon>Embryophyta</taxon>
        <taxon>Tracheophyta</taxon>
        <taxon>Spermatophyta</taxon>
        <taxon>Magnoliopsida</taxon>
        <taxon>eudicotyledons</taxon>
        <taxon>Gunneridae</taxon>
        <taxon>Pentapetalae</taxon>
        <taxon>Caryophyllales</taxon>
        <taxon>Nepenthaceae</taxon>
        <taxon>Nepenthes</taxon>
    </lineage>
</organism>
<sequence>MRWAHGLLLINEAPRQLSLVLLRSALLCWAGLIFQESWEWYSCWRCNSEKAALKTAGGLRLLIWMSSLMMQFFCAVPWRFAALWVIEPTPLVWLSGCAAILL</sequence>
<gene>
    <name evidence="1" type="ORF">Nepgr_012447</name>
</gene>
<keyword evidence="2" id="KW-1185">Reference proteome</keyword>
<comment type="caution">
    <text evidence="1">The sequence shown here is derived from an EMBL/GenBank/DDBJ whole genome shotgun (WGS) entry which is preliminary data.</text>
</comment>
<proteinExistence type="predicted"/>
<dbReference type="EMBL" id="BSYO01000010">
    <property type="protein sequence ID" value="GMH10606.1"/>
    <property type="molecule type" value="Genomic_DNA"/>
</dbReference>
<accession>A0AAD3XNC1</accession>
<protein>
    <submittedName>
        <fullName evidence="1">Uncharacterized protein</fullName>
    </submittedName>
</protein>
<reference evidence="1" key="1">
    <citation type="submission" date="2023-05" db="EMBL/GenBank/DDBJ databases">
        <title>Nepenthes gracilis genome sequencing.</title>
        <authorList>
            <person name="Fukushima K."/>
        </authorList>
    </citation>
    <scope>NUCLEOTIDE SEQUENCE</scope>
    <source>
        <strain evidence="1">SING2019-196</strain>
    </source>
</reference>
<evidence type="ECO:0000313" key="2">
    <source>
        <dbReference type="Proteomes" id="UP001279734"/>
    </source>
</evidence>
<name>A0AAD3XNC1_NEPGR</name>
<dbReference type="Proteomes" id="UP001279734">
    <property type="component" value="Unassembled WGS sequence"/>
</dbReference>
<dbReference type="AlphaFoldDB" id="A0AAD3XNC1"/>
<evidence type="ECO:0000313" key="1">
    <source>
        <dbReference type="EMBL" id="GMH10606.1"/>
    </source>
</evidence>